<dbReference type="EMBL" id="MU005769">
    <property type="protein sequence ID" value="KAF2710370.1"/>
    <property type="molecule type" value="Genomic_DNA"/>
</dbReference>
<keyword evidence="1" id="KW-0433">Leucine-rich repeat</keyword>
<dbReference type="OrthoDB" id="1517790at2759"/>
<dbReference type="PANTHER" id="PTHR48051:SF1">
    <property type="entry name" value="RAS SUPPRESSOR PROTEIN 1"/>
    <property type="match status" value="1"/>
</dbReference>
<gene>
    <name evidence="4" type="ORF">K504DRAFT_260228</name>
</gene>
<evidence type="ECO:0000313" key="5">
    <source>
        <dbReference type="Proteomes" id="UP000799428"/>
    </source>
</evidence>
<feature type="region of interest" description="Disordered" evidence="3">
    <location>
        <begin position="22"/>
        <end position="55"/>
    </location>
</feature>
<dbReference type="Gene3D" id="3.80.10.10">
    <property type="entry name" value="Ribonuclease Inhibitor"/>
    <property type="match status" value="1"/>
</dbReference>
<accession>A0A6G1KC67</accession>
<dbReference type="GO" id="GO:0005737">
    <property type="term" value="C:cytoplasm"/>
    <property type="evidence" value="ECO:0007669"/>
    <property type="project" value="TreeGrafter"/>
</dbReference>
<name>A0A6G1KC67_9PLEO</name>
<evidence type="ECO:0008006" key="6">
    <source>
        <dbReference type="Google" id="ProtNLM"/>
    </source>
</evidence>
<sequence length="549" mass="62621">MAAKLFPNAHIPSSPPFLSRIYDECNIPSSEPPTSPPLFSSDDPPEEEDLSNYETPRVKRKYAGAWWTSDNDTTPVPRKKSKLSRDMRFDSGCWPCSDMISDEEEEQQPLLAPRVVPNVKDSVRDRERIRRETSRMSFGEALIYNDIQKGVVNNKTVYVLRGLNLSDSEIRHVGELNQVIQPPPDPGADVPEEGQYRSMVPEIRINLDANLLSRLTLSLFSLKHLTRLTLRGNNIHELPPQIAQLRSLKELDVNWNPISYLPAEILRMLTPHGNLDYLGLTASSLLVRKDSWDSSELDACTNNVFRPEHGNFNQIDDKHKLFHRLRSVDLPRANSANLDTSFIFPFIEAIKELETMTISQGLPKHHRLSEERTMPHTKRTYLGSTAISYYNQVGRLVKNSPKFATSDQEPFDLIVRIADQTSGPSSYGAPQTWYEPPKRHSVHSLFKIAFNQALKHDPPTDIEAKYMEDFMPAQGELMMTRAHENIAVQFEPLLTCYCCHRRYTVVAAEWVEFWVSNHPSMDKSVTSILPFRVQVCSWGCVPDELAARP</sequence>
<dbReference type="InterPro" id="IPR032675">
    <property type="entry name" value="LRR_dom_sf"/>
</dbReference>
<proteinExistence type="predicted"/>
<keyword evidence="2" id="KW-0677">Repeat</keyword>
<evidence type="ECO:0000256" key="3">
    <source>
        <dbReference type="SAM" id="MobiDB-lite"/>
    </source>
</evidence>
<evidence type="ECO:0000313" key="4">
    <source>
        <dbReference type="EMBL" id="KAF2710370.1"/>
    </source>
</evidence>
<dbReference type="SMART" id="SM00369">
    <property type="entry name" value="LRR_TYP"/>
    <property type="match status" value="2"/>
</dbReference>
<dbReference type="InterPro" id="IPR050216">
    <property type="entry name" value="LRR_domain-containing"/>
</dbReference>
<dbReference type="InterPro" id="IPR003591">
    <property type="entry name" value="Leu-rich_rpt_typical-subtyp"/>
</dbReference>
<dbReference type="Proteomes" id="UP000799428">
    <property type="component" value="Unassembled WGS sequence"/>
</dbReference>
<evidence type="ECO:0000256" key="2">
    <source>
        <dbReference type="ARBA" id="ARBA00022737"/>
    </source>
</evidence>
<dbReference type="AlphaFoldDB" id="A0A6G1KC67"/>
<keyword evidence="5" id="KW-1185">Reference proteome</keyword>
<protein>
    <recommendedName>
        <fullName evidence="6">L domain-like protein</fullName>
    </recommendedName>
</protein>
<dbReference type="SUPFAM" id="SSF52047">
    <property type="entry name" value="RNI-like"/>
    <property type="match status" value="1"/>
</dbReference>
<evidence type="ECO:0000256" key="1">
    <source>
        <dbReference type="ARBA" id="ARBA00022614"/>
    </source>
</evidence>
<reference evidence="4" key="1">
    <citation type="journal article" date="2020" name="Stud. Mycol.">
        <title>101 Dothideomycetes genomes: a test case for predicting lifestyles and emergence of pathogens.</title>
        <authorList>
            <person name="Haridas S."/>
            <person name="Albert R."/>
            <person name="Binder M."/>
            <person name="Bloem J."/>
            <person name="Labutti K."/>
            <person name="Salamov A."/>
            <person name="Andreopoulos B."/>
            <person name="Baker S."/>
            <person name="Barry K."/>
            <person name="Bills G."/>
            <person name="Bluhm B."/>
            <person name="Cannon C."/>
            <person name="Castanera R."/>
            <person name="Culley D."/>
            <person name="Daum C."/>
            <person name="Ezra D."/>
            <person name="Gonzalez J."/>
            <person name="Henrissat B."/>
            <person name="Kuo A."/>
            <person name="Liang C."/>
            <person name="Lipzen A."/>
            <person name="Lutzoni F."/>
            <person name="Magnuson J."/>
            <person name="Mondo S."/>
            <person name="Nolan M."/>
            <person name="Ohm R."/>
            <person name="Pangilinan J."/>
            <person name="Park H.-J."/>
            <person name="Ramirez L."/>
            <person name="Alfaro M."/>
            <person name="Sun H."/>
            <person name="Tritt A."/>
            <person name="Yoshinaga Y."/>
            <person name="Zwiers L.-H."/>
            <person name="Turgeon B."/>
            <person name="Goodwin S."/>
            <person name="Spatafora J."/>
            <person name="Crous P."/>
            <person name="Grigoriev I."/>
        </authorList>
    </citation>
    <scope>NUCLEOTIDE SEQUENCE</scope>
    <source>
        <strain evidence="4">CBS 279.74</strain>
    </source>
</reference>
<dbReference type="PANTHER" id="PTHR48051">
    <property type="match status" value="1"/>
</dbReference>
<organism evidence="4 5">
    <name type="scientific">Pleomassaria siparia CBS 279.74</name>
    <dbReference type="NCBI Taxonomy" id="1314801"/>
    <lineage>
        <taxon>Eukaryota</taxon>
        <taxon>Fungi</taxon>
        <taxon>Dikarya</taxon>
        <taxon>Ascomycota</taxon>
        <taxon>Pezizomycotina</taxon>
        <taxon>Dothideomycetes</taxon>
        <taxon>Pleosporomycetidae</taxon>
        <taxon>Pleosporales</taxon>
        <taxon>Pleomassariaceae</taxon>
        <taxon>Pleomassaria</taxon>
    </lineage>
</organism>